<gene>
    <name evidence="4" type="ORF">NSA23_09040</name>
</gene>
<dbReference type="Pfam" id="PF01520">
    <property type="entry name" value="Amidase_3"/>
    <property type="match status" value="1"/>
</dbReference>
<dbReference type="PANTHER" id="PTHR30404:SF0">
    <property type="entry name" value="N-ACETYLMURAMOYL-L-ALANINE AMIDASE AMIC"/>
    <property type="match status" value="1"/>
</dbReference>
<evidence type="ECO:0000256" key="1">
    <source>
        <dbReference type="ARBA" id="ARBA00022801"/>
    </source>
</evidence>
<feature type="domain" description="MurNAc-LAA" evidence="3">
    <location>
        <begin position="124"/>
        <end position="241"/>
    </location>
</feature>
<keyword evidence="2" id="KW-0472">Membrane</keyword>
<reference evidence="4" key="1">
    <citation type="submission" date="2022-07" db="EMBL/GenBank/DDBJ databases">
        <title>Enhanced cultured diversity of the mouse gut microbiota enables custom-made synthetic communities.</title>
        <authorList>
            <person name="Afrizal A."/>
        </authorList>
    </citation>
    <scope>NUCLEOTIDE SEQUENCE</scope>
    <source>
        <strain evidence="4">DSM 29482</strain>
    </source>
</reference>
<keyword evidence="5" id="KW-1185">Reference proteome</keyword>
<dbReference type="InterPro" id="IPR002508">
    <property type="entry name" value="MurNAc-LAA_cat"/>
</dbReference>
<name>A0A9X2S5F6_9FIRM</name>
<evidence type="ECO:0000256" key="2">
    <source>
        <dbReference type="SAM" id="Phobius"/>
    </source>
</evidence>
<dbReference type="AlphaFoldDB" id="A0A9X2S5F6"/>
<dbReference type="GO" id="GO:0030288">
    <property type="term" value="C:outer membrane-bounded periplasmic space"/>
    <property type="evidence" value="ECO:0007669"/>
    <property type="project" value="TreeGrafter"/>
</dbReference>
<feature type="transmembrane region" description="Helical" evidence="2">
    <location>
        <begin position="21"/>
        <end position="38"/>
    </location>
</feature>
<dbReference type="InterPro" id="IPR050695">
    <property type="entry name" value="N-acetylmuramoyl_amidase_3"/>
</dbReference>
<evidence type="ECO:0000313" key="5">
    <source>
        <dbReference type="Proteomes" id="UP001142078"/>
    </source>
</evidence>
<organism evidence="4 5">
    <name type="scientific">Anaerosalibacter massiliensis</name>
    <dbReference type="NCBI Taxonomy" id="1347392"/>
    <lineage>
        <taxon>Bacteria</taxon>
        <taxon>Bacillati</taxon>
        <taxon>Bacillota</taxon>
        <taxon>Tissierellia</taxon>
        <taxon>Tissierellales</taxon>
        <taxon>Sporanaerobacteraceae</taxon>
        <taxon>Anaerosalibacter</taxon>
    </lineage>
</organism>
<evidence type="ECO:0000313" key="4">
    <source>
        <dbReference type="EMBL" id="MCR2044264.1"/>
    </source>
</evidence>
<dbReference type="RefSeq" id="WP_257490443.1">
    <property type="nucleotide sequence ID" value="NZ_JANJZL010000005.1"/>
</dbReference>
<dbReference type="SMART" id="SM00646">
    <property type="entry name" value="Ami_3"/>
    <property type="match status" value="1"/>
</dbReference>
<comment type="caution">
    <text evidence="4">The sequence shown here is derived from an EMBL/GenBank/DDBJ whole genome shotgun (WGS) entry which is preliminary data.</text>
</comment>
<sequence>MKIKKRARIYVIKLNKKIISLILIIILAIIIIAFFNGFNSTEIFKHSSGEKIIIDPGHGGIDGGTGDKGGLLEKDVNLDVALYLKEELMKDGFNVIMTREEDESLEDFSSINASRYRRDLNARKSIINKNKPKAFVSIHVNSSKKTTARGVQVYYYPGSNESQELARNICKSIDINVYEKFLKSGELKVKVLPEDYFILRETECTGVLVEIGFITNPEDNALLKNDKYKRKIAYSIKEGVKMWLE</sequence>
<keyword evidence="2" id="KW-0812">Transmembrane</keyword>
<dbReference type="GO" id="GO:0009253">
    <property type="term" value="P:peptidoglycan catabolic process"/>
    <property type="evidence" value="ECO:0007669"/>
    <property type="project" value="InterPro"/>
</dbReference>
<dbReference type="SUPFAM" id="SSF53187">
    <property type="entry name" value="Zn-dependent exopeptidases"/>
    <property type="match status" value="1"/>
</dbReference>
<accession>A0A9X2S5F6</accession>
<keyword evidence="2" id="KW-1133">Transmembrane helix</keyword>
<protein>
    <submittedName>
        <fullName evidence="4">N-acetylmuramoyl-L-alanine amidase</fullName>
    </submittedName>
</protein>
<keyword evidence="1" id="KW-0378">Hydrolase</keyword>
<proteinExistence type="predicted"/>
<dbReference type="CDD" id="cd02696">
    <property type="entry name" value="MurNAc-LAA"/>
    <property type="match status" value="1"/>
</dbReference>
<dbReference type="EMBL" id="JANJZL010000005">
    <property type="protein sequence ID" value="MCR2044264.1"/>
    <property type="molecule type" value="Genomic_DNA"/>
</dbReference>
<dbReference type="GO" id="GO:0008745">
    <property type="term" value="F:N-acetylmuramoyl-L-alanine amidase activity"/>
    <property type="evidence" value="ECO:0007669"/>
    <property type="project" value="InterPro"/>
</dbReference>
<dbReference type="Proteomes" id="UP001142078">
    <property type="component" value="Unassembled WGS sequence"/>
</dbReference>
<dbReference type="Gene3D" id="3.40.630.40">
    <property type="entry name" value="Zn-dependent exopeptidases"/>
    <property type="match status" value="1"/>
</dbReference>
<dbReference type="PANTHER" id="PTHR30404">
    <property type="entry name" value="N-ACETYLMURAMOYL-L-ALANINE AMIDASE"/>
    <property type="match status" value="1"/>
</dbReference>
<evidence type="ECO:0000259" key="3">
    <source>
        <dbReference type="SMART" id="SM00646"/>
    </source>
</evidence>